<keyword evidence="1" id="KW-1133">Transmembrane helix</keyword>
<proteinExistence type="predicted"/>
<reference evidence="2" key="1">
    <citation type="submission" date="2020-01" db="EMBL/GenBank/DDBJ databases">
        <authorList>
            <person name="Meier V. D."/>
            <person name="Meier V D."/>
        </authorList>
    </citation>
    <scope>NUCLEOTIDE SEQUENCE</scope>
    <source>
        <strain evidence="2">HLG_WM_MAG_09</strain>
    </source>
</reference>
<keyword evidence="1" id="KW-0472">Membrane</keyword>
<dbReference type="AlphaFoldDB" id="A0A6S6SBI4"/>
<accession>A0A6S6SBI4</accession>
<dbReference type="PANTHER" id="PTHR31881:SF6">
    <property type="entry name" value="OS09G0494600 PROTEIN"/>
    <property type="match status" value="1"/>
</dbReference>
<protein>
    <submittedName>
        <fullName evidence="2">DUF599 domain-containing protein</fullName>
    </submittedName>
</protein>
<dbReference type="EMBL" id="CACVAT010000039">
    <property type="protein sequence ID" value="CAA6801979.1"/>
    <property type="molecule type" value="Genomic_DNA"/>
</dbReference>
<dbReference type="PANTHER" id="PTHR31881">
    <property type="match status" value="1"/>
</dbReference>
<evidence type="ECO:0000256" key="1">
    <source>
        <dbReference type="SAM" id="Phobius"/>
    </source>
</evidence>
<organism evidence="2">
    <name type="scientific">uncultured Thiotrichaceae bacterium</name>
    <dbReference type="NCBI Taxonomy" id="298394"/>
    <lineage>
        <taxon>Bacteria</taxon>
        <taxon>Pseudomonadati</taxon>
        <taxon>Pseudomonadota</taxon>
        <taxon>Gammaproteobacteria</taxon>
        <taxon>Thiotrichales</taxon>
        <taxon>Thiotrichaceae</taxon>
        <taxon>environmental samples</taxon>
    </lineage>
</organism>
<dbReference type="Pfam" id="PF04654">
    <property type="entry name" value="DUF599"/>
    <property type="match status" value="1"/>
</dbReference>
<sequence length="227" mass="25914">MQNINIELLDIAALLWFLTCWFSYARMEHTRPGLSKDVEKWREGWATAMLNRDNRMVDIQAINAMISNVTFFASTTILILAGLFAMLGAVEKGIEVFENMPFLQTMTPASWVLKAGTLVVIFIYAFFKFGWSIKQHTISAVVMAATPEPKHCNTDEARTNALRMARLGNLGAKHYQDGIRAYYFALAALSWYIHAWVFMLATVWVVAVLFRREYRSRAHDFLTGDLS</sequence>
<evidence type="ECO:0000313" key="2">
    <source>
        <dbReference type="EMBL" id="CAA6801979.1"/>
    </source>
</evidence>
<feature type="transmembrane region" description="Helical" evidence="1">
    <location>
        <begin position="65"/>
        <end position="89"/>
    </location>
</feature>
<gene>
    <name evidence="2" type="ORF">HELGO_WM71398</name>
</gene>
<name>A0A6S6SBI4_9GAMM</name>
<keyword evidence="1" id="KW-0812">Transmembrane</keyword>
<feature type="transmembrane region" description="Helical" evidence="1">
    <location>
        <begin position="109"/>
        <end position="127"/>
    </location>
</feature>
<feature type="transmembrane region" description="Helical" evidence="1">
    <location>
        <begin position="6"/>
        <end position="25"/>
    </location>
</feature>
<feature type="transmembrane region" description="Helical" evidence="1">
    <location>
        <begin position="182"/>
        <end position="210"/>
    </location>
</feature>
<dbReference type="InterPro" id="IPR006747">
    <property type="entry name" value="DUF599"/>
</dbReference>